<name>A0A2S5G701_9BACL</name>
<dbReference type="Pfam" id="PF13424">
    <property type="entry name" value="TPR_12"/>
    <property type="match status" value="1"/>
</dbReference>
<dbReference type="Gene3D" id="1.10.260.40">
    <property type="entry name" value="lambda repressor-like DNA-binding domains"/>
    <property type="match status" value="1"/>
</dbReference>
<dbReference type="SMART" id="SM00530">
    <property type="entry name" value="HTH_XRE"/>
    <property type="match status" value="1"/>
</dbReference>
<comment type="subcellular location">
    <subcellularLocation>
        <location evidence="1">Cytoplasm</location>
    </subcellularLocation>
</comment>
<evidence type="ECO:0000256" key="4">
    <source>
        <dbReference type="ARBA" id="ARBA00022803"/>
    </source>
</evidence>
<dbReference type="InterPro" id="IPR019734">
    <property type="entry name" value="TPR_rpt"/>
</dbReference>
<sequence>MNSVGVKLKQIRKDQNITQGALAEGITNRSYISQIEKGMVKPSIKLLRKLCERLNCEVDALFADQESNVITLDIKNKLSSIENYVIHGEAIDGLKEDIKIVEDNIESLNNLDLALYYFCRGKYEKHYKKNRKDATEYLIKSIDLYKKSSLHQEKIRSVNELVDIYVEHNNLSEAFDYLDTSYKELLIQNVGGIERIKFLTNLGIAHAKIGEYRSSIRFLQSAIDLSDGMKVYVMTGQAHMVLGLCYKRVQEYKLALSSYEKAVHYFKGVSDKLNLANTLTNIGILHRYEKSFDNSQNYFAESQQIYKELNDGFGLLNLIYEMAVTQYYKNNFNKVLLLAKDFNAKLYGGFPPNITIKFNLLQGDAHFSMGETKKGLELYRKAFSSKENTPESQRDIAYYVSQKVGNLPEWNSIVRKYSLEFEFKY</sequence>
<dbReference type="Proteomes" id="UP000239047">
    <property type="component" value="Unassembled WGS sequence"/>
</dbReference>
<keyword evidence="2" id="KW-0963">Cytoplasm</keyword>
<dbReference type="Pfam" id="PF01381">
    <property type="entry name" value="HTH_3"/>
    <property type="match status" value="1"/>
</dbReference>
<dbReference type="PANTHER" id="PTHR46630">
    <property type="entry name" value="TETRATRICOPEPTIDE REPEAT PROTEIN 29"/>
    <property type="match status" value="1"/>
</dbReference>
<dbReference type="SUPFAM" id="SSF48452">
    <property type="entry name" value="TPR-like"/>
    <property type="match status" value="2"/>
</dbReference>
<dbReference type="Gene3D" id="1.25.40.10">
    <property type="entry name" value="Tetratricopeptide repeat domain"/>
    <property type="match status" value="2"/>
</dbReference>
<gene>
    <name evidence="7" type="ORF">C4B60_19215</name>
    <name evidence="8" type="ORF">C4B60_19645</name>
</gene>
<accession>A0A2S5G701</accession>
<dbReference type="CDD" id="cd00093">
    <property type="entry name" value="HTH_XRE"/>
    <property type="match status" value="1"/>
</dbReference>
<dbReference type="InterPro" id="IPR011990">
    <property type="entry name" value="TPR-like_helical_dom_sf"/>
</dbReference>
<dbReference type="PANTHER" id="PTHR46630:SF1">
    <property type="entry name" value="TETRATRICOPEPTIDE REPEAT PROTEIN 29"/>
    <property type="match status" value="1"/>
</dbReference>
<dbReference type="InterPro" id="IPR001387">
    <property type="entry name" value="Cro/C1-type_HTH"/>
</dbReference>
<keyword evidence="4" id="KW-0802">TPR repeat</keyword>
<evidence type="ECO:0000256" key="3">
    <source>
        <dbReference type="ARBA" id="ARBA00022737"/>
    </source>
</evidence>
<proteinExistence type="inferred from homology"/>
<comment type="caution">
    <text evidence="7">The sequence shown here is derived from an EMBL/GenBank/DDBJ whole genome shotgun (WGS) entry which is preliminary data.</text>
</comment>
<evidence type="ECO:0000256" key="1">
    <source>
        <dbReference type="ARBA" id="ARBA00004496"/>
    </source>
</evidence>
<keyword evidence="3" id="KW-0677">Repeat</keyword>
<dbReference type="InterPro" id="IPR010982">
    <property type="entry name" value="Lambda_DNA-bd_dom_sf"/>
</dbReference>
<dbReference type="SMART" id="SM00028">
    <property type="entry name" value="TPR"/>
    <property type="match status" value="4"/>
</dbReference>
<dbReference type="OrthoDB" id="2470999at2"/>
<reference evidence="7 9" key="1">
    <citation type="submission" date="2018-02" db="EMBL/GenBank/DDBJ databases">
        <title>Jeotgalibacillus proteolyticum sp. nov. a protease producing bacterium isolated from ocean sediments of Laizhou Bay.</title>
        <authorList>
            <person name="Li Y."/>
        </authorList>
    </citation>
    <scope>NUCLEOTIDE SEQUENCE [LARGE SCALE GENOMIC DNA]</scope>
    <source>
        <strain evidence="7 9">22-7</strain>
    </source>
</reference>
<evidence type="ECO:0000256" key="2">
    <source>
        <dbReference type="ARBA" id="ARBA00022490"/>
    </source>
</evidence>
<protein>
    <recommendedName>
        <fullName evidence="6">HTH cro/C1-type domain-containing protein</fullName>
    </recommendedName>
</protein>
<organism evidence="7 9">
    <name type="scientific">Jeotgalibacillus proteolyticus</name>
    <dbReference type="NCBI Taxonomy" id="2082395"/>
    <lineage>
        <taxon>Bacteria</taxon>
        <taxon>Bacillati</taxon>
        <taxon>Bacillota</taxon>
        <taxon>Bacilli</taxon>
        <taxon>Bacillales</taxon>
        <taxon>Caryophanaceae</taxon>
        <taxon>Jeotgalibacillus</taxon>
    </lineage>
</organism>
<evidence type="ECO:0000313" key="7">
    <source>
        <dbReference type="EMBL" id="PPA68701.1"/>
    </source>
</evidence>
<keyword evidence="9" id="KW-1185">Reference proteome</keyword>
<evidence type="ECO:0000256" key="5">
    <source>
        <dbReference type="ARBA" id="ARBA00038253"/>
    </source>
</evidence>
<feature type="domain" description="HTH cro/C1-type" evidence="6">
    <location>
        <begin position="8"/>
        <end position="61"/>
    </location>
</feature>
<evidence type="ECO:0000313" key="9">
    <source>
        <dbReference type="Proteomes" id="UP000239047"/>
    </source>
</evidence>
<dbReference type="AlphaFoldDB" id="A0A2S5G701"/>
<dbReference type="InterPro" id="IPR051476">
    <property type="entry name" value="Bac_ResReg_Asp_Phosphatase"/>
</dbReference>
<evidence type="ECO:0000313" key="8">
    <source>
        <dbReference type="EMBL" id="PPA68778.1"/>
    </source>
</evidence>
<dbReference type="RefSeq" id="WP_104059662.1">
    <property type="nucleotide sequence ID" value="NZ_PREZ01000009.1"/>
</dbReference>
<evidence type="ECO:0000259" key="6">
    <source>
        <dbReference type="PROSITE" id="PS50943"/>
    </source>
</evidence>
<dbReference type="PROSITE" id="PS50943">
    <property type="entry name" value="HTH_CROC1"/>
    <property type="match status" value="1"/>
</dbReference>
<dbReference type="EMBL" id="PREZ01000009">
    <property type="protein sequence ID" value="PPA68701.1"/>
    <property type="molecule type" value="Genomic_DNA"/>
</dbReference>
<comment type="similarity">
    <text evidence="5">Belongs to the Rap family.</text>
</comment>
<dbReference type="EMBL" id="PREZ01000009">
    <property type="protein sequence ID" value="PPA68778.1"/>
    <property type="molecule type" value="Genomic_DNA"/>
</dbReference>
<dbReference type="SUPFAM" id="SSF47413">
    <property type="entry name" value="lambda repressor-like DNA-binding domains"/>
    <property type="match status" value="1"/>
</dbReference>
<dbReference type="GO" id="GO:0005737">
    <property type="term" value="C:cytoplasm"/>
    <property type="evidence" value="ECO:0007669"/>
    <property type="project" value="UniProtKB-SubCell"/>
</dbReference>
<dbReference type="GO" id="GO:0003677">
    <property type="term" value="F:DNA binding"/>
    <property type="evidence" value="ECO:0007669"/>
    <property type="project" value="InterPro"/>
</dbReference>